<evidence type="ECO:0000313" key="8">
    <source>
        <dbReference type="Proteomes" id="UP000295818"/>
    </source>
</evidence>
<dbReference type="EMBL" id="SLWM01000001">
    <property type="protein sequence ID" value="TCO32037.1"/>
    <property type="molecule type" value="Genomic_DNA"/>
</dbReference>
<dbReference type="InterPro" id="IPR016156">
    <property type="entry name" value="FAD/NAD-linked_Rdtase_dimer_sf"/>
</dbReference>
<keyword evidence="3" id="KW-0274">FAD</keyword>
<organism evidence="7 8">
    <name type="scientific">Kribbella orskensis</name>
    <dbReference type="NCBI Taxonomy" id="2512216"/>
    <lineage>
        <taxon>Bacteria</taxon>
        <taxon>Bacillati</taxon>
        <taxon>Actinomycetota</taxon>
        <taxon>Actinomycetes</taxon>
        <taxon>Propionibacteriales</taxon>
        <taxon>Kribbellaceae</taxon>
        <taxon>Kribbella</taxon>
    </lineage>
</organism>
<dbReference type="SUPFAM" id="SSF55424">
    <property type="entry name" value="FAD/NAD-linked reductases, dimerisation (C-terminal) domain"/>
    <property type="match status" value="1"/>
</dbReference>
<feature type="domain" description="Reductase C-terminal" evidence="6">
    <location>
        <begin position="320"/>
        <end position="391"/>
    </location>
</feature>
<evidence type="ECO:0000259" key="5">
    <source>
        <dbReference type="Pfam" id="PF07992"/>
    </source>
</evidence>
<dbReference type="SUPFAM" id="SSF51905">
    <property type="entry name" value="FAD/NAD(P)-binding domain"/>
    <property type="match status" value="2"/>
</dbReference>
<evidence type="ECO:0000256" key="4">
    <source>
        <dbReference type="ARBA" id="ARBA00023002"/>
    </source>
</evidence>
<protein>
    <submittedName>
        <fullName evidence="7">NAD/ferredoxin-dependent reductase-like protein</fullName>
    </submittedName>
</protein>
<dbReference type="InterPro" id="IPR050446">
    <property type="entry name" value="FAD-oxidoreductase/Apoptosis"/>
</dbReference>
<sequence length="402" mass="42629">MKRIVVVGAGLAGLRATEALRKLGFDGAITMVGAEEAGPYDRPPLSKQVLTGEKDPAKTAYRSAAHYAELAVELRLGRSVTELDLRSRTVRTGDDDLPFDGLIVATGSAARRLTLRGEPSDVPVLRTLGDARVLRDALAGSRHLVVIGAGFIGSEVASSARALGLEVTVVEAAAVPLTRVVGEQIGEICAALHRENGTRLICGAQVCAIDREPGSRRVRLADGRVIEGDLVVAGIGSVPETGWLAAAGLSATDGIACDEFLNVGHPAVYAAGDVARWWNPLFGIAMRTEQWTNAVEQGRRAAANLLAGPGNGQPYAGSNYFWSDQYGVRIQFAGVTEADEVRIVHGAAADFRFLAYYRRGDRLVGAFAMDLPLPLVRSKLLIERAAGWDEALALVKEGEIVA</sequence>
<dbReference type="Gene3D" id="3.50.50.60">
    <property type="entry name" value="FAD/NAD(P)-binding domain"/>
    <property type="match status" value="2"/>
</dbReference>
<dbReference type="InterPro" id="IPR023753">
    <property type="entry name" value="FAD/NAD-binding_dom"/>
</dbReference>
<dbReference type="Proteomes" id="UP000295818">
    <property type="component" value="Unassembled WGS sequence"/>
</dbReference>
<evidence type="ECO:0000259" key="6">
    <source>
        <dbReference type="Pfam" id="PF14759"/>
    </source>
</evidence>
<dbReference type="InterPro" id="IPR036188">
    <property type="entry name" value="FAD/NAD-bd_sf"/>
</dbReference>
<keyword evidence="2" id="KW-0285">Flavoprotein</keyword>
<keyword evidence="8" id="KW-1185">Reference proteome</keyword>
<dbReference type="PRINTS" id="PR00411">
    <property type="entry name" value="PNDRDTASEI"/>
</dbReference>
<proteinExistence type="predicted"/>
<evidence type="ECO:0000313" key="7">
    <source>
        <dbReference type="EMBL" id="TCO32037.1"/>
    </source>
</evidence>
<dbReference type="PANTHER" id="PTHR43557">
    <property type="entry name" value="APOPTOSIS-INDUCING FACTOR 1"/>
    <property type="match status" value="1"/>
</dbReference>
<dbReference type="Gene3D" id="3.30.390.30">
    <property type="match status" value="1"/>
</dbReference>
<name>A0ABY2BUR6_9ACTN</name>
<dbReference type="InterPro" id="IPR028202">
    <property type="entry name" value="Reductase_C"/>
</dbReference>
<dbReference type="PANTHER" id="PTHR43557:SF2">
    <property type="entry name" value="RIESKE DOMAIN-CONTAINING PROTEIN-RELATED"/>
    <property type="match status" value="1"/>
</dbReference>
<dbReference type="Pfam" id="PF07992">
    <property type="entry name" value="Pyr_redox_2"/>
    <property type="match status" value="1"/>
</dbReference>
<evidence type="ECO:0000256" key="2">
    <source>
        <dbReference type="ARBA" id="ARBA00022630"/>
    </source>
</evidence>
<dbReference type="PRINTS" id="PR00368">
    <property type="entry name" value="FADPNR"/>
</dbReference>
<keyword evidence="4" id="KW-0560">Oxidoreductase</keyword>
<feature type="domain" description="FAD/NAD(P)-binding" evidence="5">
    <location>
        <begin position="3"/>
        <end position="298"/>
    </location>
</feature>
<gene>
    <name evidence="7" type="ORF">EV644_101680</name>
</gene>
<evidence type="ECO:0000256" key="1">
    <source>
        <dbReference type="ARBA" id="ARBA00001974"/>
    </source>
</evidence>
<comment type="caution">
    <text evidence="7">The sequence shown here is derived from an EMBL/GenBank/DDBJ whole genome shotgun (WGS) entry which is preliminary data.</text>
</comment>
<evidence type="ECO:0000256" key="3">
    <source>
        <dbReference type="ARBA" id="ARBA00022827"/>
    </source>
</evidence>
<reference evidence="7 8" key="1">
    <citation type="journal article" date="2015" name="Stand. Genomic Sci.">
        <title>Genomic Encyclopedia of Bacterial and Archaeal Type Strains, Phase III: the genomes of soil and plant-associated and newly described type strains.</title>
        <authorList>
            <person name="Whitman W.B."/>
            <person name="Woyke T."/>
            <person name="Klenk H.P."/>
            <person name="Zhou Y."/>
            <person name="Lilburn T.G."/>
            <person name="Beck B.J."/>
            <person name="De Vos P."/>
            <person name="Vandamme P."/>
            <person name="Eisen J.A."/>
            <person name="Garrity G."/>
            <person name="Hugenholtz P."/>
            <person name="Kyrpides N.C."/>
        </authorList>
    </citation>
    <scope>NUCLEOTIDE SEQUENCE [LARGE SCALE GENOMIC DNA]</scope>
    <source>
        <strain evidence="7 8">VKM Ac-2538</strain>
    </source>
</reference>
<dbReference type="RefSeq" id="WP_132187012.1">
    <property type="nucleotide sequence ID" value="NZ_SLWM01000001.1"/>
</dbReference>
<dbReference type="Pfam" id="PF14759">
    <property type="entry name" value="Reductase_C"/>
    <property type="match status" value="1"/>
</dbReference>
<accession>A0ABY2BUR6</accession>
<comment type="cofactor">
    <cofactor evidence="1">
        <name>FAD</name>
        <dbReference type="ChEBI" id="CHEBI:57692"/>
    </cofactor>
</comment>